<gene>
    <name evidence="6" type="ORF">HZH68_016337</name>
</gene>
<reference evidence="6" key="1">
    <citation type="journal article" date="2020" name="G3 (Bethesda)">
        <title>High-Quality Assemblies for Three Invasive Social Wasps from the &lt;i&gt;Vespula&lt;/i&gt; Genus.</title>
        <authorList>
            <person name="Harrop T.W.R."/>
            <person name="Guhlin J."/>
            <person name="McLaughlin G.M."/>
            <person name="Permina E."/>
            <person name="Stockwell P."/>
            <person name="Gilligan J."/>
            <person name="Le Lec M.F."/>
            <person name="Gruber M.A.M."/>
            <person name="Quinn O."/>
            <person name="Lovegrove M."/>
            <person name="Duncan E.J."/>
            <person name="Remnant E.J."/>
            <person name="Van Eeckhoven J."/>
            <person name="Graham B."/>
            <person name="Knapp R.A."/>
            <person name="Langford K.W."/>
            <person name="Kronenberg Z."/>
            <person name="Press M.O."/>
            <person name="Eacker S.M."/>
            <person name="Wilson-Rankin E.E."/>
            <person name="Purcell J."/>
            <person name="Lester P.J."/>
            <person name="Dearden P.K."/>
        </authorList>
    </citation>
    <scope>NUCLEOTIDE SEQUENCE</scope>
    <source>
        <strain evidence="6">Linc-1</strain>
    </source>
</reference>
<dbReference type="Gene3D" id="2.30.30.40">
    <property type="entry name" value="SH3 Domains"/>
    <property type="match status" value="1"/>
</dbReference>
<keyword evidence="4" id="KW-0812">Transmembrane</keyword>
<evidence type="ECO:0000256" key="1">
    <source>
        <dbReference type="ARBA" id="ARBA00023054"/>
    </source>
</evidence>
<feature type="compositionally biased region" description="Pro residues" evidence="3">
    <location>
        <begin position="1237"/>
        <end position="1255"/>
    </location>
</feature>
<feature type="region of interest" description="Disordered" evidence="3">
    <location>
        <begin position="559"/>
        <end position="580"/>
    </location>
</feature>
<proteinExistence type="predicted"/>
<feature type="coiled-coil region" evidence="2">
    <location>
        <begin position="986"/>
        <end position="1048"/>
    </location>
</feature>
<dbReference type="InterPro" id="IPR051500">
    <property type="entry name" value="cTAGE_MIA/OTOR"/>
</dbReference>
<feature type="signal peptide" evidence="5">
    <location>
        <begin position="1"/>
        <end position="27"/>
    </location>
</feature>
<feature type="region of interest" description="Disordered" evidence="3">
    <location>
        <begin position="1226"/>
        <end position="1361"/>
    </location>
</feature>
<dbReference type="GO" id="GO:0006888">
    <property type="term" value="P:endoplasmic reticulum to Golgi vesicle-mediated transport"/>
    <property type="evidence" value="ECO:0007669"/>
    <property type="project" value="TreeGrafter"/>
</dbReference>
<organism evidence="6 7">
    <name type="scientific">Vespula germanica</name>
    <name type="common">German yellow jacket</name>
    <name type="synonym">Paravespula germanica</name>
    <dbReference type="NCBI Taxonomy" id="30212"/>
    <lineage>
        <taxon>Eukaryota</taxon>
        <taxon>Metazoa</taxon>
        <taxon>Ecdysozoa</taxon>
        <taxon>Arthropoda</taxon>
        <taxon>Hexapoda</taxon>
        <taxon>Insecta</taxon>
        <taxon>Pterygota</taxon>
        <taxon>Neoptera</taxon>
        <taxon>Endopterygota</taxon>
        <taxon>Hymenoptera</taxon>
        <taxon>Apocrita</taxon>
        <taxon>Aculeata</taxon>
        <taxon>Vespoidea</taxon>
        <taxon>Vespidae</taxon>
        <taxon>Vespinae</taxon>
        <taxon>Vespula</taxon>
    </lineage>
</organism>
<dbReference type="SUPFAM" id="SSF50044">
    <property type="entry name" value="SH3-domain"/>
    <property type="match status" value="1"/>
</dbReference>
<evidence type="ECO:0000256" key="5">
    <source>
        <dbReference type="SAM" id="SignalP"/>
    </source>
</evidence>
<dbReference type="PANTHER" id="PTHR23158:SF33">
    <property type="entry name" value="TRANSPORT AND GOLGI ORGANIZATION PROTEIN 1"/>
    <property type="match status" value="1"/>
</dbReference>
<sequence>MTRINTFAKISFLILAIILSAIPKCSSILSDKRLCYDSKCSEPVSFARTTLKYTAGEKGMVSVPMSEVVTVYSKGAGKRPDLWGIEFGGNRGYIPKNFLKEFKILKKNLTFEVSTEIVNNNNNNDKNNNIDNINNDVSNLKNIPLKNNENKPDSISIYSSLANTNIDASIPTTNEENTKQSMHETESISPFSNVIDGTTIFVNREESMQPSYTSVIEATSLSNNKETEDNINNDINPTATQIELDVPIKLQQETDSKEEEFVTYSNTSNIHNKTNESAFELQLNENNNVDFLTVESVEEKKKDNIDTISSNVEDKKEKGNVDFSMVELKIKKEKNNINSLDVESGNTEKEDDMVSSITKLEENKKEKHSLESLTSELKYKDNKDNVLPMIVDLDHKEKIGVENITTENINDTDNLLIQSELQKQIEVENKTEGVHNVDTPNMDQLNNLVSAKNNSDDSEIILNNEENIQQLVNKVNILKIDLQKNVFNNNPFEQDTICDANMSVTIQKEGEPTMEENNQKEAQDGQKNVVNSDVNNDNVEKDIFSSVDVPVELNTVFKDSNGQLHSDESKESHSSQNDAEDINSEQIFHEFRNNRNLLYVEENVITDTVELQMEALQNNIIDSMTETLPKYEDINIEDKVLPEAESKDKIEDEVFYNNNMEGLTNVEEVTLFSTIQNMQFSDVCTTGNECMNGDDTNYGFISQDKESVPEGSIMRMIKVEHTYWMTIFYLSITAITTLMFSLGYYYIENMRRDGQLIAKINKLEKELFLSVKESLILDENLKSTKHELNSMQDESFGSNEMVSSLKAELEASQNANVELEDQVAMLEKDLESATEAGLELERMLREVLSSNNEVNPLTQSVEDLQARLNIQQSANESLTNALNIKTQENETLSTDLNAMKRKYGELDTELIRITEEFRIELNKRSKIQENLNEIIQQLEVQITQLSLDKANLYKELKIKETEVKDLVDVINQINSNNLDIEKLYKISHVKAEASQLLEERDELKIRLSEVEGAHSLLEEHMKLVKEEVSSLSEQCKIAEKEKRDAETRLEVISNFFKEKEAQRQKEEALWLQKQGEVLSTVERIHTMQNEMQGYKQQIEMLKREIVDQEREYKSQISALETKAHEQWVMARQNERRLEESKAEAGQLRNRLTLIEKNINDADADTKLHRLETNGETTTSPPLFIGADSSSSPIMFTGSSGVPPPPPPSFIHPSLFPTYLPPPLPSTTGLAPYDVGQRPPPLGGRLSSPPPLPLHPHPSGRYDNADSPPPLISPPLLLPFNHRSHPPPFASDHIHPPPPPPPPGSILLPPLGTSHSWGEEILQAPRNSGFHPHQREQRTRNHKGSLHSSGESLDKSHHSGKV</sequence>
<feature type="transmembrane region" description="Helical" evidence="4">
    <location>
        <begin position="723"/>
        <end position="747"/>
    </location>
</feature>
<feature type="chain" id="PRO_5033062482" description="Transport and Golgi organization protein 1" evidence="5">
    <location>
        <begin position="28"/>
        <end position="1361"/>
    </location>
</feature>
<dbReference type="Proteomes" id="UP000617340">
    <property type="component" value="Unassembled WGS sequence"/>
</dbReference>
<evidence type="ECO:0000256" key="3">
    <source>
        <dbReference type="SAM" id="MobiDB-lite"/>
    </source>
</evidence>
<comment type="caution">
    <text evidence="6">The sequence shown here is derived from an EMBL/GenBank/DDBJ whole genome shotgun (WGS) entry which is preliminary data.</text>
</comment>
<keyword evidence="4" id="KW-1133">Transmembrane helix</keyword>
<keyword evidence="1 2" id="KW-0175">Coiled coil</keyword>
<keyword evidence="7" id="KW-1185">Reference proteome</keyword>
<keyword evidence="5" id="KW-0732">Signal</keyword>
<feature type="region of interest" description="Disordered" evidence="3">
    <location>
        <begin position="511"/>
        <end position="533"/>
    </location>
</feature>
<evidence type="ECO:0000256" key="4">
    <source>
        <dbReference type="SAM" id="Phobius"/>
    </source>
</evidence>
<dbReference type="Gene3D" id="1.10.287.1490">
    <property type="match status" value="1"/>
</dbReference>
<evidence type="ECO:0000256" key="2">
    <source>
        <dbReference type="SAM" id="Coils"/>
    </source>
</evidence>
<dbReference type="GO" id="GO:0009306">
    <property type="term" value="P:protein secretion"/>
    <property type="evidence" value="ECO:0007669"/>
    <property type="project" value="TreeGrafter"/>
</dbReference>
<feature type="coiled-coil region" evidence="2">
    <location>
        <begin position="802"/>
        <end position="836"/>
    </location>
</feature>
<feature type="compositionally biased region" description="Pro residues" evidence="3">
    <location>
        <begin position="1266"/>
        <end position="1276"/>
    </location>
</feature>
<feature type="coiled-coil region" evidence="2">
    <location>
        <begin position="1084"/>
        <end position="1164"/>
    </location>
</feature>
<evidence type="ECO:0008006" key="8">
    <source>
        <dbReference type="Google" id="ProtNLM"/>
    </source>
</evidence>
<dbReference type="GO" id="GO:0035459">
    <property type="term" value="P:vesicle cargo loading"/>
    <property type="evidence" value="ECO:0007669"/>
    <property type="project" value="TreeGrafter"/>
</dbReference>
<dbReference type="InterPro" id="IPR036028">
    <property type="entry name" value="SH3-like_dom_sf"/>
</dbReference>
<dbReference type="GO" id="GO:0070971">
    <property type="term" value="C:endoplasmic reticulum exit site"/>
    <property type="evidence" value="ECO:0007669"/>
    <property type="project" value="TreeGrafter"/>
</dbReference>
<dbReference type="EMBL" id="JACSDZ010000023">
    <property type="protein sequence ID" value="KAF7380472.1"/>
    <property type="molecule type" value="Genomic_DNA"/>
</dbReference>
<keyword evidence="4" id="KW-0472">Membrane</keyword>
<protein>
    <recommendedName>
        <fullName evidence="8">Transport and Golgi organization protein 1</fullName>
    </recommendedName>
</protein>
<feature type="coiled-coil region" evidence="2">
    <location>
        <begin position="861"/>
        <end position="955"/>
    </location>
</feature>
<dbReference type="PANTHER" id="PTHR23158">
    <property type="entry name" value="MELANOMA INHIBITORY ACTIVITY-RELATED"/>
    <property type="match status" value="1"/>
</dbReference>
<evidence type="ECO:0000313" key="6">
    <source>
        <dbReference type="EMBL" id="KAF7380472.1"/>
    </source>
</evidence>
<accession>A0A834J4K9</accession>
<evidence type="ECO:0000313" key="7">
    <source>
        <dbReference type="Proteomes" id="UP000617340"/>
    </source>
</evidence>
<dbReference type="GO" id="GO:0005789">
    <property type="term" value="C:endoplasmic reticulum membrane"/>
    <property type="evidence" value="ECO:0007669"/>
    <property type="project" value="TreeGrafter"/>
</dbReference>
<feature type="compositionally biased region" description="Basic and acidic residues" evidence="3">
    <location>
        <begin position="1351"/>
        <end position="1361"/>
    </location>
</feature>
<name>A0A834J4K9_VESGE</name>